<feature type="non-terminal residue" evidence="1">
    <location>
        <position position="1"/>
    </location>
</feature>
<dbReference type="Proteomes" id="UP000727407">
    <property type="component" value="Unassembled WGS sequence"/>
</dbReference>
<dbReference type="AlphaFoldDB" id="A0A8J4X6R9"/>
<protein>
    <submittedName>
        <fullName evidence="1">Macrophage mannose receptor 1 isoform X2</fullName>
    </submittedName>
</protein>
<dbReference type="SUPFAM" id="SSF56436">
    <property type="entry name" value="C-type lectin-like"/>
    <property type="match status" value="1"/>
</dbReference>
<name>A0A8J4X6R9_CLAMG</name>
<dbReference type="InterPro" id="IPR016187">
    <property type="entry name" value="CTDL_fold"/>
</dbReference>
<evidence type="ECO:0000313" key="2">
    <source>
        <dbReference type="Proteomes" id="UP000727407"/>
    </source>
</evidence>
<dbReference type="InterPro" id="IPR016186">
    <property type="entry name" value="C-type_lectin-like/link_sf"/>
</dbReference>
<dbReference type="CDD" id="cd00037">
    <property type="entry name" value="CLECT"/>
    <property type="match status" value="1"/>
</dbReference>
<organism evidence="1 2">
    <name type="scientific">Clarias magur</name>
    <name type="common">Asian catfish</name>
    <name type="synonym">Macropteronotus magur</name>
    <dbReference type="NCBI Taxonomy" id="1594786"/>
    <lineage>
        <taxon>Eukaryota</taxon>
        <taxon>Metazoa</taxon>
        <taxon>Chordata</taxon>
        <taxon>Craniata</taxon>
        <taxon>Vertebrata</taxon>
        <taxon>Euteleostomi</taxon>
        <taxon>Actinopterygii</taxon>
        <taxon>Neopterygii</taxon>
        <taxon>Teleostei</taxon>
        <taxon>Ostariophysi</taxon>
        <taxon>Siluriformes</taxon>
        <taxon>Clariidae</taxon>
        <taxon>Clarias</taxon>
    </lineage>
</organism>
<sequence length="50" mass="5752">MATGWDSDPVTGVFYQRNTESALTWYQAHECCQQQDADLLSITELHEQSF</sequence>
<evidence type="ECO:0000313" key="1">
    <source>
        <dbReference type="EMBL" id="KAF5895548.1"/>
    </source>
</evidence>
<keyword evidence="2" id="KW-1185">Reference proteome</keyword>
<dbReference type="Gene3D" id="3.10.100.10">
    <property type="entry name" value="Mannose-Binding Protein A, subunit A"/>
    <property type="match status" value="1"/>
</dbReference>
<keyword evidence="1" id="KW-0675">Receptor</keyword>
<dbReference type="OrthoDB" id="5858677at2759"/>
<reference evidence="1" key="1">
    <citation type="submission" date="2020-07" db="EMBL/GenBank/DDBJ databases">
        <title>Clarias magur genome sequencing, assembly and annotation.</title>
        <authorList>
            <person name="Kushwaha B."/>
            <person name="Kumar R."/>
            <person name="Das P."/>
            <person name="Joshi C.G."/>
            <person name="Kumar D."/>
            <person name="Nagpure N.S."/>
            <person name="Pandey M."/>
            <person name="Agarwal S."/>
            <person name="Srivastava S."/>
            <person name="Singh M."/>
            <person name="Sahoo L."/>
            <person name="Jayasankar P."/>
            <person name="Meher P.K."/>
            <person name="Koringa P.G."/>
            <person name="Iquebal M.A."/>
            <person name="Das S.P."/>
            <person name="Bit A."/>
            <person name="Patnaik S."/>
            <person name="Patel N."/>
            <person name="Shah T.M."/>
            <person name="Hinsu A."/>
            <person name="Jena J.K."/>
        </authorList>
    </citation>
    <scope>NUCLEOTIDE SEQUENCE</scope>
    <source>
        <strain evidence="1">CIFAMagur01</strain>
        <tissue evidence="1">Testis</tissue>
    </source>
</reference>
<comment type="caution">
    <text evidence="1">The sequence shown here is derived from an EMBL/GenBank/DDBJ whole genome shotgun (WGS) entry which is preliminary data.</text>
</comment>
<accession>A0A8J4X6R9</accession>
<proteinExistence type="predicted"/>
<dbReference type="EMBL" id="QNUK01000317">
    <property type="protein sequence ID" value="KAF5895548.1"/>
    <property type="molecule type" value="Genomic_DNA"/>
</dbReference>
<gene>
    <name evidence="1" type="primary">mrc1a</name>
    <name evidence="1" type="ORF">DAT39_014740</name>
</gene>